<keyword evidence="2" id="KW-0285">Flavoprotein</keyword>
<protein>
    <submittedName>
        <fullName evidence="6">GMC family oxidoreductase</fullName>
    </submittedName>
</protein>
<keyword evidence="4" id="KW-0560">Oxidoreductase</keyword>
<evidence type="ECO:0000313" key="7">
    <source>
        <dbReference type="Proteomes" id="UP001284601"/>
    </source>
</evidence>
<dbReference type="PRINTS" id="PR00411">
    <property type="entry name" value="PNDRDTASEI"/>
</dbReference>
<dbReference type="InterPro" id="IPR036188">
    <property type="entry name" value="FAD/NAD-bd_sf"/>
</dbReference>
<dbReference type="Gene3D" id="3.50.50.60">
    <property type="entry name" value="FAD/NAD(P)-binding domain"/>
    <property type="match status" value="2"/>
</dbReference>
<evidence type="ECO:0000256" key="1">
    <source>
        <dbReference type="ARBA" id="ARBA00010790"/>
    </source>
</evidence>
<keyword evidence="3" id="KW-0274">FAD</keyword>
<evidence type="ECO:0000256" key="2">
    <source>
        <dbReference type="ARBA" id="ARBA00022630"/>
    </source>
</evidence>
<gene>
    <name evidence="6" type="ORF">R7226_15310</name>
</gene>
<dbReference type="RefSeq" id="WP_318598055.1">
    <property type="nucleotide sequence ID" value="NZ_JAWSTH010000038.1"/>
</dbReference>
<dbReference type="EMBL" id="JAWSTH010000038">
    <property type="protein sequence ID" value="MDW5595717.1"/>
    <property type="molecule type" value="Genomic_DNA"/>
</dbReference>
<evidence type="ECO:0000256" key="3">
    <source>
        <dbReference type="ARBA" id="ARBA00022827"/>
    </source>
</evidence>
<sequence>MSRGTSLVADVCVIGAGAGGAVVAAELAEGGARVVLLEQGARHDPADFTAHPPEMLARLYRDGGQTVTLGSPPILLPLGRGLGGTTLVNSGTCFRTPPRVLDRWVREFGLDGLDAAALAPAFARVEQALSIAEVTPELAGRNAEVARRGAAALGWSHGYLRRNAEGCVGSGVCAFGCPTGAKRDTGSTYVPRLEAAGGRVVTHADVRRIVVEDGRVRRVEARIGATRPRTLTVDADRVVVACGTIHTPLLLARSGIGGGSGQLGRNLSLHPATAGFALMDEVVDMVRGVPQSFYVDEFADEGIVFEGVAGPPAYAAAALPLSGRRHAEAMARYRNLAQFGLMVSDSSRGRVHVVAGRPLIRYDLGAADLAKVRSGLAKLEQLFLAAGAREVYLPLPSGRRPHDARPRDLKLMAFHPLGTARAHRDPALGVVDGDLRVHGVEGLHVADGAVVPSALGVNPQLTIMALATRLAFALLDRSVPTAEPTTEEAACRS</sequence>
<organism evidence="6 7">
    <name type="scientific">Conexibacter stalactiti</name>
    <dbReference type="NCBI Taxonomy" id="1940611"/>
    <lineage>
        <taxon>Bacteria</taxon>
        <taxon>Bacillati</taxon>
        <taxon>Actinomycetota</taxon>
        <taxon>Thermoleophilia</taxon>
        <taxon>Solirubrobacterales</taxon>
        <taxon>Conexibacteraceae</taxon>
        <taxon>Conexibacter</taxon>
    </lineage>
</organism>
<dbReference type="Pfam" id="PF05199">
    <property type="entry name" value="GMC_oxred_C"/>
    <property type="match status" value="1"/>
</dbReference>
<reference evidence="7" key="1">
    <citation type="submission" date="2023-07" db="EMBL/GenBank/DDBJ databases">
        <title>Conexibacter stalactiti sp. nov., isolated from stalactites in a lava cave and emended description of the genus Conexibacter.</title>
        <authorList>
            <person name="Lee S.D."/>
        </authorList>
    </citation>
    <scope>NUCLEOTIDE SEQUENCE [LARGE SCALE GENOMIC DNA]</scope>
    <source>
        <strain evidence="7">KCTC 39840</strain>
    </source>
</reference>
<dbReference type="Pfam" id="PF00732">
    <property type="entry name" value="GMC_oxred_N"/>
    <property type="match status" value="1"/>
</dbReference>
<dbReference type="PROSITE" id="PS00624">
    <property type="entry name" value="GMC_OXRED_2"/>
    <property type="match status" value="1"/>
</dbReference>
<evidence type="ECO:0000259" key="5">
    <source>
        <dbReference type="PROSITE" id="PS51379"/>
    </source>
</evidence>
<dbReference type="InterPro" id="IPR012132">
    <property type="entry name" value="GMC_OxRdtase"/>
</dbReference>
<name>A0ABU4HSS0_9ACTN</name>
<dbReference type="InterPro" id="IPR000172">
    <property type="entry name" value="GMC_OxRdtase_N"/>
</dbReference>
<proteinExistence type="inferred from homology"/>
<accession>A0ABU4HSS0</accession>
<dbReference type="Proteomes" id="UP001284601">
    <property type="component" value="Unassembled WGS sequence"/>
</dbReference>
<dbReference type="SUPFAM" id="SSF51905">
    <property type="entry name" value="FAD/NAD(P)-binding domain"/>
    <property type="match status" value="1"/>
</dbReference>
<feature type="domain" description="4Fe-4S ferredoxin-type" evidence="5">
    <location>
        <begin position="158"/>
        <end position="187"/>
    </location>
</feature>
<keyword evidence="7" id="KW-1185">Reference proteome</keyword>
<evidence type="ECO:0000313" key="6">
    <source>
        <dbReference type="EMBL" id="MDW5595717.1"/>
    </source>
</evidence>
<dbReference type="PROSITE" id="PS51379">
    <property type="entry name" value="4FE4S_FER_2"/>
    <property type="match status" value="1"/>
</dbReference>
<dbReference type="PIRSF" id="PIRSF000137">
    <property type="entry name" value="Alcohol_oxidase"/>
    <property type="match status" value="1"/>
</dbReference>
<dbReference type="PANTHER" id="PTHR46056:SF12">
    <property type="entry name" value="LONG-CHAIN-ALCOHOL OXIDASE"/>
    <property type="match status" value="1"/>
</dbReference>
<dbReference type="InterPro" id="IPR007867">
    <property type="entry name" value="GMC_OxRtase_C"/>
</dbReference>
<dbReference type="InterPro" id="IPR017896">
    <property type="entry name" value="4Fe4S_Fe-S-bd"/>
</dbReference>
<dbReference type="PANTHER" id="PTHR46056">
    <property type="entry name" value="LONG-CHAIN-ALCOHOL OXIDASE"/>
    <property type="match status" value="1"/>
</dbReference>
<comment type="similarity">
    <text evidence="1">Belongs to the GMC oxidoreductase family.</text>
</comment>
<comment type="caution">
    <text evidence="6">The sequence shown here is derived from an EMBL/GenBank/DDBJ whole genome shotgun (WGS) entry which is preliminary data.</text>
</comment>
<evidence type="ECO:0000256" key="4">
    <source>
        <dbReference type="ARBA" id="ARBA00023002"/>
    </source>
</evidence>